<accession>A0A0G0YWV0</accession>
<proteinExistence type="predicted"/>
<dbReference type="Proteomes" id="UP000034753">
    <property type="component" value="Unassembled WGS sequence"/>
</dbReference>
<sequence>MSGRQFFYILFVTFITIIVWVVMDIMHSRAEVQITPEIKKMMEPINPNFDQEVLNAL</sequence>
<organism evidence="2 3">
    <name type="scientific">Candidatus Daviesbacteria bacterium GW2011_GWB1_41_5</name>
    <dbReference type="NCBI Taxonomy" id="1618429"/>
    <lineage>
        <taxon>Bacteria</taxon>
        <taxon>Candidatus Daviesiibacteriota</taxon>
    </lineage>
</organism>
<evidence type="ECO:0000313" key="3">
    <source>
        <dbReference type="Proteomes" id="UP000034753"/>
    </source>
</evidence>
<gene>
    <name evidence="2" type="ORF">UU67_C0007G0022</name>
</gene>
<keyword evidence="1" id="KW-0812">Transmembrane</keyword>
<evidence type="ECO:0000256" key="1">
    <source>
        <dbReference type="SAM" id="Phobius"/>
    </source>
</evidence>
<feature type="transmembrane region" description="Helical" evidence="1">
    <location>
        <begin position="6"/>
        <end position="23"/>
    </location>
</feature>
<evidence type="ECO:0000313" key="2">
    <source>
        <dbReference type="EMBL" id="KKS14141.1"/>
    </source>
</evidence>
<name>A0A0G0YWV0_9BACT</name>
<dbReference type="AlphaFoldDB" id="A0A0G0YWV0"/>
<keyword evidence="1" id="KW-0472">Membrane</keyword>
<reference evidence="2 3" key="1">
    <citation type="journal article" date="2015" name="Nature">
        <title>rRNA introns, odd ribosomes, and small enigmatic genomes across a large radiation of phyla.</title>
        <authorList>
            <person name="Brown C.T."/>
            <person name="Hug L.A."/>
            <person name="Thomas B.C."/>
            <person name="Sharon I."/>
            <person name="Castelle C.J."/>
            <person name="Singh A."/>
            <person name="Wilkins M.J."/>
            <person name="Williams K.H."/>
            <person name="Banfield J.F."/>
        </authorList>
    </citation>
    <scope>NUCLEOTIDE SEQUENCE [LARGE SCALE GENOMIC DNA]</scope>
</reference>
<keyword evidence="1" id="KW-1133">Transmembrane helix</keyword>
<protein>
    <submittedName>
        <fullName evidence="2">Uncharacterized protein</fullName>
    </submittedName>
</protein>
<dbReference type="EMBL" id="LCBN01000007">
    <property type="protein sequence ID" value="KKS14141.1"/>
    <property type="molecule type" value="Genomic_DNA"/>
</dbReference>
<comment type="caution">
    <text evidence="2">The sequence shown here is derived from an EMBL/GenBank/DDBJ whole genome shotgun (WGS) entry which is preliminary data.</text>
</comment>